<organism evidence="3">
    <name type="scientific">termite gut metagenome</name>
    <dbReference type="NCBI Taxonomy" id="433724"/>
    <lineage>
        <taxon>unclassified sequences</taxon>
        <taxon>metagenomes</taxon>
        <taxon>organismal metagenomes</taxon>
    </lineage>
</organism>
<dbReference type="InterPro" id="IPR013216">
    <property type="entry name" value="Methyltransf_11"/>
</dbReference>
<dbReference type="EMBL" id="HF548275">
    <property type="protein sequence ID" value="CCO20931.1"/>
    <property type="molecule type" value="Genomic_DNA"/>
</dbReference>
<proteinExistence type="predicted"/>
<dbReference type="PANTHER" id="PTHR43861:SF1">
    <property type="entry name" value="TRANS-ACONITATE 2-METHYLTRANSFERASE"/>
    <property type="match status" value="1"/>
</dbReference>
<reference evidence="3" key="2">
    <citation type="journal article" date="2013" name="Biotechnol. Biofuels">
        <title>Mining for hemicellulases in the fungus-growing termite Pseudacanthotermes militaris using functional metagenomics.</title>
        <authorList>
            <person name="Bastien G."/>
            <person name="Arnal G."/>
            <person name="Bozonnet S."/>
            <person name="Laguerre S."/>
            <person name="Ferreira F."/>
            <person name="Faure R."/>
            <person name="Henrissat B."/>
            <person name="Lefevre F."/>
            <person name="Robe P."/>
            <person name="Bouchez O."/>
            <person name="Noirot C."/>
            <person name="Dumon C."/>
            <person name="O'Donohue M."/>
        </authorList>
    </citation>
    <scope>NUCLEOTIDE SEQUENCE</scope>
</reference>
<keyword evidence="3" id="KW-0808">Transferase</keyword>
<dbReference type="CDD" id="cd02440">
    <property type="entry name" value="AdoMet_MTases"/>
    <property type="match status" value="1"/>
</dbReference>
<dbReference type="SUPFAM" id="SSF53335">
    <property type="entry name" value="S-adenosyl-L-methionine-dependent methyltransferases"/>
    <property type="match status" value="1"/>
</dbReference>
<evidence type="ECO:0000256" key="1">
    <source>
        <dbReference type="SAM" id="MobiDB-lite"/>
    </source>
</evidence>
<keyword evidence="3" id="KW-0489">Methyltransferase</keyword>
<gene>
    <name evidence="3" type="ORF">BN138_119</name>
</gene>
<dbReference type="Gene3D" id="3.40.50.150">
    <property type="entry name" value="Vaccinia Virus protein VP39"/>
    <property type="match status" value="1"/>
</dbReference>
<evidence type="ECO:0000313" key="3">
    <source>
        <dbReference type="EMBL" id="CCO20931.1"/>
    </source>
</evidence>
<dbReference type="PANTHER" id="PTHR43861">
    <property type="entry name" value="TRANS-ACONITATE 2-METHYLTRANSFERASE-RELATED"/>
    <property type="match status" value="1"/>
</dbReference>
<dbReference type="InterPro" id="IPR029063">
    <property type="entry name" value="SAM-dependent_MTases_sf"/>
</dbReference>
<name>S0DG41_9ZZZZ</name>
<feature type="domain" description="Methyltransferase type 11" evidence="2">
    <location>
        <begin position="74"/>
        <end position="170"/>
    </location>
</feature>
<reference evidence="3" key="1">
    <citation type="submission" date="2012-10" db="EMBL/GenBank/DDBJ databases">
        <authorList>
            <person name="Sandrine L."/>
        </authorList>
    </citation>
    <scope>NUCLEOTIDE SEQUENCE</scope>
</reference>
<dbReference type="Pfam" id="PF08241">
    <property type="entry name" value="Methyltransf_11"/>
    <property type="match status" value="1"/>
</dbReference>
<dbReference type="GO" id="GO:0032259">
    <property type="term" value="P:methylation"/>
    <property type="evidence" value="ECO:0007669"/>
    <property type="project" value="UniProtKB-KW"/>
</dbReference>
<evidence type="ECO:0000259" key="2">
    <source>
        <dbReference type="Pfam" id="PF08241"/>
    </source>
</evidence>
<dbReference type="AlphaFoldDB" id="S0DG41"/>
<dbReference type="GO" id="GO:0008757">
    <property type="term" value="F:S-adenosylmethionine-dependent methyltransferase activity"/>
    <property type="evidence" value="ECO:0007669"/>
    <property type="project" value="InterPro"/>
</dbReference>
<accession>S0DG41</accession>
<protein>
    <submittedName>
        <fullName evidence="3">Putative methyltransferase</fullName>
    </submittedName>
</protein>
<sequence length="276" mass="30405">MNDNTTIAGHVHSGFQPDSSMPQDAEAILAQNRESWNAIADDWFGTTALPEYGCLIPTEDELGLFGDVSGKKLLEIGCGSGHSLLYHAKHAAELWGLDLSDRQLENAGRLLAENGFAPRLFQSPMERDPGLPKDYFDFVYSIYAVGWSTDLPATFRLAASYLKPGGTFIFSWDHPMMHCVGPENNRYVLDGGFYDKVPICFEKGGAPMTLTNRRFADYVDALAAAELVLEKIVEETSATVMDAPPSEFSSKYYAASKARLMPLSFIMKARKPGNTL</sequence>
<feature type="region of interest" description="Disordered" evidence="1">
    <location>
        <begin position="1"/>
        <end position="21"/>
    </location>
</feature>